<dbReference type="OrthoDB" id="1049504at2"/>
<dbReference type="RefSeq" id="WP_062184344.1">
    <property type="nucleotide sequence ID" value="NZ_BBXL01000026.1"/>
</dbReference>
<name>A0A1M5IYW9_9BACT</name>
<proteinExistence type="predicted"/>
<dbReference type="GO" id="GO:0006355">
    <property type="term" value="P:regulation of DNA-templated transcription"/>
    <property type="evidence" value="ECO:0007669"/>
    <property type="project" value="InterPro"/>
</dbReference>
<evidence type="ECO:0000313" key="1">
    <source>
        <dbReference type="EMBL" id="SHG33502.1"/>
    </source>
</evidence>
<dbReference type="EMBL" id="FQUC01000021">
    <property type="protein sequence ID" value="SHG33502.1"/>
    <property type="molecule type" value="Genomic_DNA"/>
</dbReference>
<sequence length="136" mass="16037">MDRVFTELTERVDFVSQQYATGMEKQEIADKNFKALCTVNNQIMKAFEVLGIRNRSELSILYAKRIAIKRARIYIARKVNLHEFKQGVMALILLFTMSYDIYINMTDVYQMNTRFSIEKQAKRSRRSDLEIEPLIV</sequence>
<dbReference type="SUPFAM" id="SSF46894">
    <property type="entry name" value="C-terminal effector domain of the bipartite response regulators"/>
    <property type="match status" value="1"/>
</dbReference>
<dbReference type="InterPro" id="IPR036388">
    <property type="entry name" value="WH-like_DNA-bd_sf"/>
</dbReference>
<evidence type="ECO:0000313" key="2">
    <source>
        <dbReference type="Proteomes" id="UP000184480"/>
    </source>
</evidence>
<reference evidence="2" key="1">
    <citation type="submission" date="2016-11" db="EMBL/GenBank/DDBJ databases">
        <authorList>
            <person name="Varghese N."/>
            <person name="Submissions S."/>
        </authorList>
    </citation>
    <scope>NUCLEOTIDE SEQUENCE [LARGE SCALE GENOMIC DNA]</scope>
    <source>
        <strain evidence="2">DSM 27370</strain>
    </source>
</reference>
<dbReference type="Gene3D" id="1.10.10.10">
    <property type="entry name" value="Winged helix-like DNA-binding domain superfamily/Winged helix DNA-binding domain"/>
    <property type="match status" value="1"/>
</dbReference>
<gene>
    <name evidence="1" type="ORF">SAMN05444362_12162</name>
</gene>
<dbReference type="InterPro" id="IPR016032">
    <property type="entry name" value="Sig_transdc_resp-reg_C-effctor"/>
</dbReference>
<dbReference type="GO" id="GO:0003677">
    <property type="term" value="F:DNA binding"/>
    <property type="evidence" value="ECO:0007669"/>
    <property type="project" value="InterPro"/>
</dbReference>
<dbReference type="STRING" id="1346286.SAMN05444362_12162"/>
<accession>A0A1M5IYW9</accession>
<keyword evidence="2" id="KW-1185">Reference proteome</keyword>
<dbReference type="Proteomes" id="UP000184480">
    <property type="component" value="Unassembled WGS sequence"/>
</dbReference>
<dbReference type="AlphaFoldDB" id="A0A1M5IYW9"/>
<evidence type="ECO:0008006" key="3">
    <source>
        <dbReference type="Google" id="ProtNLM"/>
    </source>
</evidence>
<organism evidence="1 2">
    <name type="scientific">Dysgonomonas macrotermitis</name>
    <dbReference type="NCBI Taxonomy" id="1346286"/>
    <lineage>
        <taxon>Bacteria</taxon>
        <taxon>Pseudomonadati</taxon>
        <taxon>Bacteroidota</taxon>
        <taxon>Bacteroidia</taxon>
        <taxon>Bacteroidales</taxon>
        <taxon>Dysgonomonadaceae</taxon>
        <taxon>Dysgonomonas</taxon>
    </lineage>
</organism>
<protein>
    <recommendedName>
        <fullName evidence="3">Regulatory protein, luxR family</fullName>
    </recommendedName>
</protein>